<sequence>MATEDLMHDAGGVKSRNPSSVRNFLSFLGVGKSRPERAYELNNNDWASEIPGPDLSKADFYSVLGKVPLIYRQAMDDLARTPLDAADDEAAASS</sequence>
<evidence type="ECO:0000313" key="2">
    <source>
        <dbReference type="Proteomes" id="UP001597419"/>
    </source>
</evidence>
<proteinExistence type="predicted"/>
<organism evidence="1 2">
    <name type="scientific">Amycolatopsis samaneae</name>
    <dbReference type="NCBI Taxonomy" id="664691"/>
    <lineage>
        <taxon>Bacteria</taxon>
        <taxon>Bacillati</taxon>
        <taxon>Actinomycetota</taxon>
        <taxon>Actinomycetes</taxon>
        <taxon>Pseudonocardiales</taxon>
        <taxon>Pseudonocardiaceae</taxon>
        <taxon>Amycolatopsis</taxon>
    </lineage>
</organism>
<comment type="caution">
    <text evidence="1">The sequence shown here is derived from an EMBL/GenBank/DDBJ whole genome shotgun (WGS) entry which is preliminary data.</text>
</comment>
<reference evidence="2" key="1">
    <citation type="journal article" date="2019" name="Int. J. Syst. Evol. Microbiol.">
        <title>The Global Catalogue of Microorganisms (GCM) 10K type strain sequencing project: providing services to taxonomists for standard genome sequencing and annotation.</title>
        <authorList>
            <consortium name="The Broad Institute Genomics Platform"/>
            <consortium name="The Broad Institute Genome Sequencing Center for Infectious Disease"/>
            <person name="Wu L."/>
            <person name="Ma J."/>
        </authorList>
    </citation>
    <scope>NUCLEOTIDE SEQUENCE [LARGE SCALE GENOMIC DNA]</scope>
    <source>
        <strain evidence="2">CGMCC 4.7643</strain>
    </source>
</reference>
<evidence type="ECO:0000313" key="1">
    <source>
        <dbReference type="EMBL" id="MFD2458942.1"/>
    </source>
</evidence>
<name>A0ABW5GCX7_9PSEU</name>
<accession>A0ABW5GCX7</accession>
<dbReference type="Proteomes" id="UP001597419">
    <property type="component" value="Unassembled WGS sequence"/>
</dbReference>
<protein>
    <submittedName>
        <fullName evidence="1">Uncharacterized protein</fullName>
    </submittedName>
</protein>
<keyword evidence="2" id="KW-1185">Reference proteome</keyword>
<dbReference type="RefSeq" id="WP_345387056.1">
    <property type="nucleotide sequence ID" value="NZ_BAABHG010000002.1"/>
</dbReference>
<dbReference type="EMBL" id="JBHUKU010000004">
    <property type="protein sequence ID" value="MFD2458942.1"/>
    <property type="molecule type" value="Genomic_DNA"/>
</dbReference>
<gene>
    <name evidence="1" type="ORF">ACFSYJ_10025</name>
</gene>